<evidence type="ECO:0000313" key="1">
    <source>
        <dbReference type="EMBL" id="CAD7597022.1"/>
    </source>
</evidence>
<protein>
    <submittedName>
        <fullName evidence="1">Uncharacterized protein</fullName>
    </submittedName>
</protein>
<gene>
    <name evidence="1" type="ORF">TGEB3V08_LOCUS6623</name>
</gene>
<sequence>MATRQLVITGDIGYKTELGITGDTGYKTELVITGDTGYKTELGLTGDTGYKTTRYNRRYWLQDRASTALLFFLRGRLRTVSTSSEARALTSSRHSGFELRFALVRVITVSTLQRQLGWFGWVWLRKLRGQLEREDVDVSHV</sequence>
<organism evidence="1">
    <name type="scientific">Timema genevievae</name>
    <name type="common">Walking stick</name>
    <dbReference type="NCBI Taxonomy" id="629358"/>
    <lineage>
        <taxon>Eukaryota</taxon>
        <taxon>Metazoa</taxon>
        <taxon>Ecdysozoa</taxon>
        <taxon>Arthropoda</taxon>
        <taxon>Hexapoda</taxon>
        <taxon>Insecta</taxon>
        <taxon>Pterygota</taxon>
        <taxon>Neoptera</taxon>
        <taxon>Polyneoptera</taxon>
        <taxon>Phasmatodea</taxon>
        <taxon>Timematodea</taxon>
        <taxon>Timematoidea</taxon>
        <taxon>Timematidae</taxon>
        <taxon>Timema</taxon>
    </lineage>
</organism>
<accession>A0A7R9PMG4</accession>
<dbReference type="AlphaFoldDB" id="A0A7R9PMG4"/>
<name>A0A7R9PMG4_TIMGE</name>
<dbReference type="EMBL" id="OE841769">
    <property type="protein sequence ID" value="CAD7597022.1"/>
    <property type="molecule type" value="Genomic_DNA"/>
</dbReference>
<reference evidence="1" key="1">
    <citation type="submission" date="2020-11" db="EMBL/GenBank/DDBJ databases">
        <authorList>
            <person name="Tran Van P."/>
        </authorList>
    </citation>
    <scope>NUCLEOTIDE SEQUENCE</scope>
</reference>
<proteinExistence type="predicted"/>